<dbReference type="Proteomes" id="UP000682202">
    <property type="component" value="Chromosome"/>
</dbReference>
<dbReference type="KEGG" id="mspg:F6B93_14620"/>
<proteinExistence type="predicted"/>
<sequence length="142" mass="15730">MEVAINAAYNAHDDAAVPKAEAQRALNSRERAIEALNAVSTYHHRRENGSGCVWGKHNSPTLGVLSDPWVADRLVDYSLQESGHKRHQSHTKTGGRPNLSQRDGGYWTGSPRWLPHRFLPPGVAIVMQVNTKPTYTPPTIQT</sequence>
<gene>
    <name evidence="2" type="ORF">F6B93_14620</name>
</gene>
<name>A0A975K0Z2_9MYCO</name>
<dbReference type="RefSeq" id="WP_211695728.1">
    <property type="nucleotide sequence ID" value="NZ_CP046600.1"/>
</dbReference>
<protein>
    <submittedName>
        <fullName evidence="2">Uncharacterized protein</fullName>
    </submittedName>
</protein>
<dbReference type="AlphaFoldDB" id="A0A975K0Z2"/>
<keyword evidence="3" id="KW-1185">Reference proteome</keyword>
<organism evidence="2 3">
    <name type="scientific">Mycobacterium spongiae</name>
    <dbReference type="NCBI Taxonomy" id="886343"/>
    <lineage>
        <taxon>Bacteria</taxon>
        <taxon>Bacillati</taxon>
        <taxon>Actinomycetota</taxon>
        <taxon>Actinomycetes</taxon>
        <taxon>Mycobacteriales</taxon>
        <taxon>Mycobacteriaceae</taxon>
        <taxon>Mycobacterium</taxon>
    </lineage>
</organism>
<accession>A0A975K0Z2</accession>
<evidence type="ECO:0000313" key="3">
    <source>
        <dbReference type="Proteomes" id="UP000682202"/>
    </source>
</evidence>
<dbReference type="EMBL" id="CP046600">
    <property type="protein sequence ID" value="QUR68153.1"/>
    <property type="molecule type" value="Genomic_DNA"/>
</dbReference>
<evidence type="ECO:0000256" key="1">
    <source>
        <dbReference type="SAM" id="MobiDB-lite"/>
    </source>
</evidence>
<feature type="region of interest" description="Disordered" evidence="1">
    <location>
        <begin position="81"/>
        <end position="106"/>
    </location>
</feature>
<reference evidence="2" key="1">
    <citation type="submission" date="2019-12" db="EMBL/GenBank/DDBJ databases">
        <title>Mycobacterium spongiae sp. nov.</title>
        <authorList>
            <person name="Stinear T."/>
        </authorList>
    </citation>
    <scope>NUCLEOTIDE SEQUENCE</scope>
    <source>
        <strain evidence="2">FSD4b-SM</strain>
    </source>
</reference>
<evidence type="ECO:0000313" key="2">
    <source>
        <dbReference type="EMBL" id="QUR68153.1"/>
    </source>
</evidence>